<evidence type="ECO:0000256" key="4">
    <source>
        <dbReference type="ARBA" id="ARBA00022723"/>
    </source>
</evidence>
<protein>
    <recommendedName>
        <fullName evidence="6">tRNA-guanine(15) transglycosylase</fullName>
        <ecNumber evidence="6">2.4.2.48</ecNumber>
    </recommendedName>
    <alternativeName>
        <fullName evidence="6">7-cyano-7-deazaguanine tRNA-ribosyltransferase</fullName>
    </alternativeName>
    <alternativeName>
        <fullName evidence="6">Archaeal tRNA-guanine transglycosylase</fullName>
    </alternativeName>
</protein>
<comment type="caution">
    <text evidence="8">The sequence shown here is derived from an EMBL/GenBank/DDBJ whole genome shotgun (WGS) entry which is preliminary data.</text>
</comment>
<comment type="pathway">
    <text evidence="6">tRNA modification; archaeosine-tRNA biosynthesis.</text>
</comment>
<name>A0A832WL22_9EURY</name>
<comment type="function">
    <text evidence="6">Exchanges the guanine residue with 7-cyano-7-deazaguanine (preQ0) at position 15 in the dihydrouridine loop (D-loop) of archaeal tRNAs.</text>
</comment>
<gene>
    <name evidence="6 8" type="primary">tgtA</name>
    <name evidence="8" type="ORF">HA336_05500</name>
</gene>
<dbReference type="PANTHER" id="PTHR46499:SF1">
    <property type="entry name" value="QUEUINE TRNA-RIBOSYLTRANSFERASE"/>
    <property type="match status" value="1"/>
</dbReference>
<dbReference type="GO" id="GO:0002099">
    <property type="term" value="P:tRNA wobble guanine modification"/>
    <property type="evidence" value="ECO:0007669"/>
    <property type="project" value="TreeGrafter"/>
</dbReference>
<feature type="binding site" evidence="6">
    <location>
        <position position="277"/>
    </location>
    <ligand>
        <name>Zn(2+)</name>
        <dbReference type="ChEBI" id="CHEBI:29105"/>
    </ligand>
</feature>
<evidence type="ECO:0000313" key="9">
    <source>
        <dbReference type="Proteomes" id="UP000619545"/>
    </source>
</evidence>
<dbReference type="PANTHER" id="PTHR46499">
    <property type="entry name" value="QUEUINE TRNA-RIBOSYLTRANSFERASE"/>
    <property type="match status" value="1"/>
</dbReference>
<dbReference type="InterPro" id="IPR050076">
    <property type="entry name" value="ArchSynthase1/Queuine_TRR"/>
</dbReference>
<dbReference type="RefSeq" id="WP_011018560.1">
    <property type="nucleotide sequence ID" value="NZ_DUJS01000004.1"/>
</dbReference>
<evidence type="ECO:0000259" key="7">
    <source>
        <dbReference type="Pfam" id="PF01702"/>
    </source>
</evidence>
<feature type="binding site" evidence="6">
    <location>
        <position position="125"/>
    </location>
    <ligand>
        <name>substrate</name>
    </ligand>
</feature>
<comment type="similarity">
    <text evidence="6">Belongs to the archaeosine tRNA-ribosyltransferase family.</text>
</comment>
<feature type="domain" description="tRNA-guanine(15) transglycosylase-like" evidence="7">
    <location>
        <begin position="13"/>
        <end position="336"/>
    </location>
</feature>
<dbReference type="GO" id="GO:0005737">
    <property type="term" value="C:cytoplasm"/>
    <property type="evidence" value="ECO:0007669"/>
    <property type="project" value="TreeGrafter"/>
</dbReference>
<dbReference type="Gene3D" id="3.20.20.105">
    <property type="entry name" value="Queuine tRNA-ribosyltransferase-like"/>
    <property type="match status" value="1"/>
</dbReference>
<feature type="active site" description="Nucleophile" evidence="6">
    <location>
        <position position="90"/>
    </location>
</feature>
<dbReference type="NCBIfam" id="TIGR00449">
    <property type="entry name" value="tgt_general"/>
    <property type="match status" value="1"/>
</dbReference>
<dbReference type="EMBL" id="DUJS01000004">
    <property type="protein sequence ID" value="HII70670.1"/>
    <property type="molecule type" value="Genomic_DNA"/>
</dbReference>
<evidence type="ECO:0000313" key="8">
    <source>
        <dbReference type="EMBL" id="HII70670.1"/>
    </source>
</evidence>
<accession>A0A832WL22</accession>
<keyword evidence="2 6" id="KW-0808">Transferase</keyword>
<feature type="binding site" evidence="6">
    <location>
        <position position="275"/>
    </location>
    <ligand>
        <name>Zn(2+)</name>
        <dbReference type="ChEBI" id="CHEBI:29105"/>
    </ligand>
</feature>
<evidence type="ECO:0000256" key="6">
    <source>
        <dbReference type="HAMAP-Rule" id="MF_01634"/>
    </source>
</evidence>
<dbReference type="UniPathway" id="UPA00393"/>
<dbReference type="GeneID" id="1477491"/>
<evidence type="ECO:0000256" key="5">
    <source>
        <dbReference type="ARBA" id="ARBA00022833"/>
    </source>
</evidence>
<keyword evidence="1 6" id="KW-0328">Glycosyltransferase</keyword>
<dbReference type="HAMAP" id="MF_01634">
    <property type="entry name" value="TgtA_arch"/>
    <property type="match status" value="1"/>
</dbReference>
<dbReference type="GO" id="GO:0008270">
    <property type="term" value="F:zinc ion binding"/>
    <property type="evidence" value="ECO:0007669"/>
    <property type="project" value="UniProtKB-UniRule"/>
</dbReference>
<evidence type="ECO:0000256" key="3">
    <source>
        <dbReference type="ARBA" id="ARBA00022694"/>
    </source>
</evidence>
<keyword evidence="3 6" id="KW-0819">tRNA processing</keyword>
<proteinExistence type="inferred from homology"/>
<organism evidence="8 9">
    <name type="scientific">Methanopyrus kandleri</name>
    <dbReference type="NCBI Taxonomy" id="2320"/>
    <lineage>
        <taxon>Archaea</taxon>
        <taxon>Methanobacteriati</taxon>
        <taxon>Methanobacteriota</taxon>
        <taxon>Methanomada group</taxon>
        <taxon>Methanopyri</taxon>
        <taxon>Methanopyrales</taxon>
        <taxon>Methanopyraceae</taxon>
        <taxon>Methanopyrus</taxon>
    </lineage>
</organism>
<comment type="catalytic activity">
    <reaction evidence="6">
        <text>guanosine(15) in tRNA + 7-cyano-7-carbaguanine = 7-cyano-7-carbaguanosine(15) in tRNA + guanine</text>
        <dbReference type="Rhea" id="RHEA:43164"/>
        <dbReference type="Rhea" id="RHEA-COMP:10371"/>
        <dbReference type="Rhea" id="RHEA-COMP:10372"/>
        <dbReference type="ChEBI" id="CHEBI:16235"/>
        <dbReference type="ChEBI" id="CHEBI:45075"/>
        <dbReference type="ChEBI" id="CHEBI:74269"/>
        <dbReference type="ChEBI" id="CHEBI:82850"/>
        <dbReference type="EC" id="2.4.2.48"/>
    </reaction>
</comment>
<dbReference type="InterPro" id="IPR002616">
    <property type="entry name" value="tRNA_ribo_trans-like"/>
</dbReference>
<dbReference type="InterPro" id="IPR004804">
    <property type="entry name" value="TgtA"/>
</dbReference>
<evidence type="ECO:0000256" key="1">
    <source>
        <dbReference type="ARBA" id="ARBA00022676"/>
    </source>
</evidence>
<dbReference type="EC" id="2.4.2.48" evidence="6"/>
<dbReference type="GO" id="GO:0016763">
    <property type="term" value="F:pentosyltransferase activity"/>
    <property type="evidence" value="ECO:0007669"/>
    <property type="project" value="UniProtKB-UniRule"/>
</dbReference>
<feature type="binding site" evidence="6">
    <location>
        <position position="280"/>
    </location>
    <ligand>
        <name>Zn(2+)</name>
        <dbReference type="ChEBI" id="CHEBI:29105"/>
    </ligand>
</feature>
<evidence type="ECO:0000256" key="2">
    <source>
        <dbReference type="ARBA" id="ARBA00022679"/>
    </source>
</evidence>
<dbReference type="SMR" id="A0A832WL22"/>
<dbReference type="OMA" id="MGCDLFD"/>
<feature type="binding site" evidence="6">
    <location>
        <position position="192"/>
    </location>
    <ligand>
        <name>substrate</name>
    </ligand>
</feature>
<dbReference type="SUPFAM" id="SSF51713">
    <property type="entry name" value="tRNA-guanine transglycosylase"/>
    <property type="match status" value="1"/>
</dbReference>
<dbReference type="InterPro" id="IPR036511">
    <property type="entry name" value="TGT-like_sf"/>
</dbReference>
<keyword evidence="4 6" id="KW-0479">Metal-binding</keyword>
<comment type="cofactor">
    <cofactor evidence="6">
        <name>Zn(2+)</name>
        <dbReference type="ChEBI" id="CHEBI:29105"/>
    </cofactor>
    <text evidence="6">Binds 1 zinc ion per subunit.</text>
</comment>
<dbReference type="Proteomes" id="UP000619545">
    <property type="component" value="Unassembled WGS sequence"/>
</dbReference>
<dbReference type="NCBIfam" id="TIGR00432">
    <property type="entry name" value="arcsn_tRNA_tgt"/>
    <property type="match status" value="1"/>
</dbReference>
<sequence>MNVAFEVKDRDVAGRLGRLEVNGRRLKTPALLPVVNPNKPTLDPREISKLGFDGVITNAYIIRKHEHLREQALEEGVHGLLGFDGFVMTDSGSFQLAEYGDVEVSNEEIVRFQAKIGSDVGTILDVPTPPDAPRSRVERDLETTLKRAREAVELDEHPPLALTVQGSTYEDLRRLCAEKLAELPAAVYPVGGVVPLLEEYRFVDVVRVVLAAKSSLPPHRPVHLFGCGHPLAIPLAVAMGCDLFDSASYAIYARSDRYMSILGTLKLEELETFPCSCPACTRHDPDDVREMEPRERTRVLATHNLYELRRVIETTRQAIVSGELWELAESVCRAHPRAWAGMVELARRGGELERWCPAVKRSVFVCDEVSKGRPELRLYRRRLRDRFGELSGRKVVKGISRPYAEIVEWLEPWELAFADEWLGVVPGELSWSYPCHCLVEPSGDDEGEDRRRGEEGRRR</sequence>
<keyword evidence="5 6" id="KW-0862">Zinc</keyword>
<dbReference type="AlphaFoldDB" id="A0A832WL22"/>
<dbReference type="Pfam" id="PF01702">
    <property type="entry name" value="TGT"/>
    <property type="match status" value="1"/>
</dbReference>
<reference evidence="8" key="1">
    <citation type="journal article" date="2020" name="bioRxiv">
        <title>A rank-normalized archaeal taxonomy based on genome phylogeny resolves widespread incomplete and uneven classifications.</title>
        <authorList>
            <person name="Rinke C."/>
            <person name="Chuvochina M."/>
            <person name="Mussig A.J."/>
            <person name="Chaumeil P.-A."/>
            <person name="Waite D.W."/>
            <person name="Whitman W.B."/>
            <person name="Parks D.H."/>
            <person name="Hugenholtz P."/>
        </authorList>
    </citation>
    <scope>NUCLEOTIDE SEQUENCE</scope>
    <source>
        <strain evidence="8">UBA8853</strain>
    </source>
</reference>